<organism evidence="1 2">
    <name type="scientific">Bacillus glycinifermentans</name>
    <dbReference type="NCBI Taxonomy" id="1664069"/>
    <lineage>
        <taxon>Bacteria</taxon>
        <taxon>Bacillati</taxon>
        <taxon>Bacillota</taxon>
        <taxon>Bacilli</taxon>
        <taxon>Bacillales</taxon>
        <taxon>Bacillaceae</taxon>
        <taxon>Bacillus</taxon>
    </lineage>
</organism>
<dbReference type="KEGG" id="bgy:BGLY_3984"/>
<dbReference type="InterPro" id="IPR006490">
    <property type="entry name" value="Maj_tail_phi13"/>
</dbReference>
<evidence type="ECO:0008006" key="3">
    <source>
        <dbReference type="Google" id="ProtNLM"/>
    </source>
</evidence>
<proteinExistence type="predicted"/>
<dbReference type="NCBIfam" id="TIGR01603">
    <property type="entry name" value="maj_tail_phi13"/>
    <property type="match status" value="1"/>
</dbReference>
<evidence type="ECO:0000313" key="2">
    <source>
        <dbReference type="Proteomes" id="UP000288675"/>
    </source>
</evidence>
<dbReference type="GeneID" id="82855016"/>
<gene>
    <name evidence="1" type="ORF">EQZ20_20275</name>
</gene>
<reference evidence="1 2" key="1">
    <citation type="submission" date="2019-01" db="EMBL/GenBank/DDBJ databases">
        <title>Genome sequence of Bacillus glycinifermentans SRCM103574.</title>
        <authorList>
            <person name="Kong H.-J."/>
            <person name="Jeong S.-Y."/>
            <person name="Jeong D.-Y."/>
        </authorList>
    </citation>
    <scope>NUCLEOTIDE SEQUENCE [LARGE SCALE GENOMIC DNA]</scope>
    <source>
        <strain evidence="1 2">SRCM103574</strain>
    </source>
</reference>
<dbReference type="AlphaFoldDB" id="A0AAJ3Z2Y8"/>
<name>A0AAJ3Z2Y8_9BACI</name>
<evidence type="ECO:0000313" key="1">
    <source>
        <dbReference type="EMBL" id="QAT66982.1"/>
    </source>
</evidence>
<dbReference type="Proteomes" id="UP000288675">
    <property type="component" value="Chromosome"/>
</dbReference>
<dbReference type="EMBL" id="CP035232">
    <property type="protein sequence ID" value="QAT66982.1"/>
    <property type="molecule type" value="Genomic_DNA"/>
</dbReference>
<dbReference type="RefSeq" id="WP_046129168.1">
    <property type="nucleotide sequence ID" value="NZ_CP035232.1"/>
</dbReference>
<protein>
    <recommendedName>
        <fullName evidence="3">Phage tail protein</fullName>
    </recommendedName>
</protein>
<accession>A0AAJ3Z2Y8</accession>
<sequence>MGSVNVGLENLVYAKLIKDEKGNIEYGPVQPFAPAIQANVDTTNEMSTLYADNGPIIVNSNIGETKVKIGTSEIPQAVLADITGQKMVKGVIVWKKGVVPPYVALGFTGTKEDGNVRHVWLTKGRFGIPSTDWKTAEDKTDFQTEEIEGTFIQRSDKVFKITGDSSVEGYDEYRDTFFEAVFDVSKLDSSSTATASTTTTTKTSTSGGAA</sequence>